<keyword evidence="10" id="KW-1003">Cell membrane</keyword>
<comment type="caution">
    <text evidence="11">The sequence shown here is derived from an EMBL/GenBank/DDBJ whole genome shotgun (WGS) entry which is preliminary data.</text>
</comment>
<keyword evidence="12" id="KW-1185">Reference proteome</keyword>
<keyword evidence="8 10" id="KW-0186">Copper</keyword>
<dbReference type="PANTHER" id="PTHR21320:SF3">
    <property type="entry name" value="CYTOCHROME C OXIDASE ASSEMBLY PROTEIN COX11, MITOCHONDRIAL-RELATED"/>
    <property type="match status" value="1"/>
</dbReference>
<reference evidence="11 12" key="1">
    <citation type="submission" date="2019-12" db="EMBL/GenBank/DDBJ databases">
        <title>Genomic-based taxomic classification of the family Erythrobacteraceae.</title>
        <authorList>
            <person name="Xu L."/>
        </authorList>
    </citation>
    <scope>NUCLEOTIDE SEQUENCE [LARGE SCALE GENOMIC DNA]</scope>
    <source>
        <strain evidence="11 12">KCTC 42006</strain>
    </source>
</reference>
<evidence type="ECO:0000256" key="2">
    <source>
        <dbReference type="ARBA" id="ARBA00004382"/>
    </source>
</evidence>
<evidence type="ECO:0000256" key="1">
    <source>
        <dbReference type="ARBA" id="ARBA00004007"/>
    </source>
</evidence>
<evidence type="ECO:0000313" key="11">
    <source>
        <dbReference type="EMBL" id="MXO83169.1"/>
    </source>
</evidence>
<keyword evidence="10" id="KW-0997">Cell inner membrane</keyword>
<evidence type="ECO:0000256" key="4">
    <source>
        <dbReference type="ARBA" id="ARBA00015384"/>
    </source>
</evidence>
<dbReference type="SUPFAM" id="SSF110111">
    <property type="entry name" value="Ctag/Cox11"/>
    <property type="match status" value="1"/>
</dbReference>
<evidence type="ECO:0000256" key="9">
    <source>
        <dbReference type="ARBA" id="ARBA00023136"/>
    </source>
</evidence>
<dbReference type="EMBL" id="WTYZ01000001">
    <property type="protein sequence ID" value="MXO83169.1"/>
    <property type="molecule type" value="Genomic_DNA"/>
</dbReference>
<dbReference type="PIRSF" id="PIRSF005413">
    <property type="entry name" value="COX11"/>
    <property type="match status" value="1"/>
</dbReference>
<accession>A0A844ZBE9</accession>
<dbReference type="InterPro" id="IPR007533">
    <property type="entry name" value="Cyt_c_oxidase_assmbl_CtaG"/>
</dbReference>
<dbReference type="Pfam" id="PF04442">
    <property type="entry name" value="CtaG_Cox11"/>
    <property type="match status" value="1"/>
</dbReference>
<dbReference type="OrthoDB" id="9804841at2"/>
<dbReference type="GO" id="GO:0008535">
    <property type="term" value="P:respiratory chain complex IV assembly"/>
    <property type="evidence" value="ECO:0007669"/>
    <property type="project" value="UniProtKB-UniRule"/>
</dbReference>
<evidence type="ECO:0000256" key="7">
    <source>
        <dbReference type="ARBA" id="ARBA00022989"/>
    </source>
</evidence>
<dbReference type="HAMAP" id="MF_00155">
    <property type="entry name" value="CtaG"/>
    <property type="match status" value="1"/>
</dbReference>
<dbReference type="Gene3D" id="2.60.370.10">
    <property type="entry name" value="Ctag/Cox11"/>
    <property type="match status" value="1"/>
</dbReference>
<keyword evidence="6 10" id="KW-0735">Signal-anchor</keyword>
<comment type="subcellular location">
    <subcellularLocation>
        <location evidence="2 10">Cell inner membrane</location>
        <topology evidence="2 10">Single-pass type II membrane protein</topology>
        <orientation evidence="2 10">Periplasmic side</orientation>
    </subcellularLocation>
</comment>
<feature type="topological domain" description="Periplasmic" evidence="10">
    <location>
        <begin position="32"/>
        <end position="198"/>
    </location>
</feature>
<name>A0A844ZBE9_9SPHN</name>
<dbReference type="GO" id="GO:0005507">
    <property type="term" value="F:copper ion binding"/>
    <property type="evidence" value="ECO:0007669"/>
    <property type="project" value="InterPro"/>
</dbReference>
<feature type="topological domain" description="Cytoplasmic" evidence="10">
    <location>
        <begin position="1"/>
        <end position="9"/>
    </location>
</feature>
<gene>
    <name evidence="10" type="primary">ctaG</name>
    <name evidence="11" type="ORF">GRI35_07285</name>
</gene>
<dbReference type="PANTHER" id="PTHR21320">
    <property type="entry name" value="CYTOCHROME C OXIDASE ASSEMBLY PROTEIN COX11-RELATED"/>
    <property type="match status" value="1"/>
</dbReference>
<dbReference type="Proteomes" id="UP000460290">
    <property type="component" value="Unassembled WGS sequence"/>
</dbReference>
<organism evidence="11 12">
    <name type="scientific">Pontixanthobacter aestiaquae</name>
    <dbReference type="NCBI Taxonomy" id="1509367"/>
    <lineage>
        <taxon>Bacteria</taxon>
        <taxon>Pseudomonadati</taxon>
        <taxon>Pseudomonadota</taxon>
        <taxon>Alphaproteobacteria</taxon>
        <taxon>Sphingomonadales</taxon>
        <taxon>Erythrobacteraceae</taxon>
        <taxon>Pontixanthobacter</taxon>
    </lineage>
</organism>
<proteinExistence type="inferred from homology"/>
<evidence type="ECO:0000256" key="8">
    <source>
        <dbReference type="ARBA" id="ARBA00023008"/>
    </source>
</evidence>
<dbReference type="InterPro" id="IPR023471">
    <property type="entry name" value="CtaG/Cox11_dom_sf"/>
</dbReference>
<dbReference type="GO" id="GO:0005886">
    <property type="term" value="C:plasma membrane"/>
    <property type="evidence" value="ECO:0007669"/>
    <property type="project" value="UniProtKB-SubCell"/>
</dbReference>
<evidence type="ECO:0000256" key="6">
    <source>
        <dbReference type="ARBA" id="ARBA00022968"/>
    </source>
</evidence>
<keyword evidence="5 10" id="KW-0812">Transmembrane</keyword>
<protein>
    <recommendedName>
        <fullName evidence="4 10">Cytochrome c oxidase assembly protein CtaG</fullName>
    </recommendedName>
</protein>
<evidence type="ECO:0000256" key="5">
    <source>
        <dbReference type="ARBA" id="ARBA00022692"/>
    </source>
</evidence>
<comment type="function">
    <text evidence="1 10">Exerts its effect at some terminal stage of cytochrome c oxidase synthesis, probably by being involved in the insertion of the copper B into subunit I.</text>
</comment>
<keyword evidence="7 10" id="KW-1133">Transmembrane helix</keyword>
<sequence>MTSATLEQQNLKTGLLAFAGALAMLGLGYAAVPLYDLFCRVTGFGGTTQVATEAEAAEAERLAAAAAGKTISIRFDGSIARDVPWTFKPEKPTQTVKIGQRDLAFYTARNDSNVPITGAATFNVEPEQTGIYFHKIQCFCFTEQTLQPGEEVRMPVLFYVDPAILQDENAKDVEQITLSYTFHKAYDPTEDSTEKPAS</sequence>
<dbReference type="NCBIfam" id="NF003465">
    <property type="entry name" value="PRK05089.1"/>
    <property type="match status" value="1"/>
</dbReference>
<evidence type="ECO:0000256" key="3">
    <source>
        <dbReference type="ARBA" id="ARBA00009620"/>
    </source>
</evidence>
<keyword evidence="9 10" id="KW-0472">Membrane</keyword>
<comment type="similarity">
    <text evidence="3 10">Belongs to the COX11/CtaG family.</text>
</comment>
<dbReference type="FunFam" id="2.60.370.10:FF:000001">
    <property type="entry name" value="COX11 cytochrome c oxidase assembly homolog"/>
    <property type="match status" value="1"/>
</dbReference>
<evidence type="ECO:0000256" key="10">
    <source>
        <dbReference type="HAMAP-Rule" id="MF_00155"/>
    </source>
</evidence>
<evidence type="ECO:0000313" key="12">
    <source>
        <dbReference type="Proteomes" id="UP000460290"/>
    </source>
</evidence>
<dbReference type="AlphaFoldDB" id="A0A844ZBE9"/>
<dbReference type="RefSeq" id="WP_160613549.1">
    <property type="nucleotide sequence ID" value="NZ_JAUFQM010000001.1"/>
</dbReference>